<dbReference type="KEGG" id="apln:108736253"/>
<keyword evidence="5" id="KW-0552">Olfaction</keyword>
<keyword evidence="8" id="KW-0675">Receptor</keyword>
<dbReference type="PANTHER" id="PTHR21137:SF35">
    <property type="entry name" value="ODORANT RECEPTOR 19A-RELATED"/>
    <property type="match status" value="1"/>
</dbReference>
<keyword evidence="2" id="KW-1003">Cell membrane</keyword>
<name>A0A1W4WVE1_AGRPL</name>
<organism evidence="11 12">
    <name type="scientific">Agrilus planipennis</name>
    <name type="common">Emerald ash borer</name>
    <name type="synonym">Agrilus marcopoli</name>
    <dbReference type="NCBI Taxonomy" id="224129"/>
    <lineage>
        <taxon>Eukaryota</taxon>
        <taxon>Metazoa</taxon>
        <taxon>Ecdysozoa</taxon>
        <taxon>Arthropoda</taxon>
        <taxon>Hexapoda</taxon>
        <taxon>Insecta</taxon>
        <taxon>Pterygota</taxon>
        <taxon>Neoptera</taxon>
        <taxon>Endopterygota</taxon>
        <taxon>Coleoptera</taxon>
        <taxon>Polyphaga</taxon>
        <taxon>Elateriformia</taxon>
        <taxon>Buprestoidea</taxon>
        <taxon>Buprestidae</taxon>
        <taxon>Agrilinae</taxon>
        <taxon>Agrilus</taxon>
    </lineage>
</organism>
<reference evidence="12" key="1">
    <citation type="submission" date="2025-08" db="UniProtKB">
        <authorList>
            <consortium name="RefSeq"/>
        </authorList>
    </citation>
    <scope>IDENTIFICATION</scope>
    <source>
        <tissue evidence="12">Entire body</tissue>
    </source>
</reference>
<evidence type="ECO:0000256" key="5">
    <source>
        <dbReference type="ARBA" id="ARBA00022725"/>
    </source>
</evidence>
<dbReference type="GO" id="GO:0005886">
    <property type="term" value="C:plasma membrane"/>
    <property type="evidence" value="ECO:0007669"/>
    <property type="project" value="UniProtKB-SubCell"/>
</dbReference>
<proteinExistence type="predicted"/>
<evidence type="ECO:0000256" key="2">
    <source>
        <dbReference type="ARBA" id="ARBA00022475"/>
    </source>
</evidence>
<evidence type="ECO:0000256" key="8">
    <source>
        <dbReference type="ARBA" id="ARBA00023170"/>
    </source>
</evidence>
<evidence type="ECO:0000256" key="7">
    <source>
        <dbReference type="ARBA" id="ARBA00023136"/>
    </source>
</evidence>
<dbReference type="AlphaFoldDB" id="A0A1W4WVE1"/>
<accession>A0A1W4WVE1</accession>
<dbReference type="InterPro" id="IPR004117">
    <property type="entry name" value="7tm6_olfct_rcpt"/>
</dbReference>
<dbReference type="RefSeq" id="XP_018324113.1">
    <property type="nucleotide sequence ID" value="XM_018468611.1"/>
</dbReference>
<evidence type="ECO:0000256" key="4">
    <source>
        <dbReference type="ARBA" id="ARBA00022692"/>
    </source>
</evidence>
<feature type="transmembrane region" description="Helical" evidence="10">
    <location>
        <begin position="12"/>
        <end position="30"/>
    </location>
</feature>
<protein>
    <submittedName>
        <fullName evidence="12">Odorant receptor 2a-like</fullName>
    </submittedName>
</protein>
<dbReference type="PANTHER" id="PTHR21137">
    <property type="entry name" value="ODORANT RECEPTOR"/>
    <property type="match status" value="1"/>
</dbReference>
<dbReference type="GO" id="GO:0007165">
    <property type="term" value="P:signal transduction"/>
    <property type="evidence" value="ECO:0007669"/>
    <property type="project" value="UniProtKB-KW"/>
</dbReference>
<dbReference type="GO" id="GO:0004984">
    <property type="term" value="F:olfactory receptor activity"/>
    <property type="evidence" value="ECO:0007669"/>
    <property type="project" value="InterPro"/>
</dbReference>
<dbReference type="OrthoDB" id="8185860at2759"/>
<evidence type="ECO:0000256" key="6">
    <source>
        <dbReference type="ARBA" id="ARBA00022989"/>
    </source>
</evidence>
<comment type="subcellular location">
    <subcellularLocation>
        <location evidence="1">Cell membrane</location>
        <topology evidence="1">Multi-pass membrane protein</topology>
    </subcellularLocation>
</comment>
<keyword evidence="9" id="KW-0807">Transducer</keyword>
<evidence type="ECO:0000256" key="10">
    <source>
        <dbReference type="SAM" id="Phobius"/>
    </source>
</evidence>
<keyword evidence="3" id="KW-0716">Sensory transduction</keyword>
<dbReference type="Proteomes" id="UP000192223">
    <property type="component" value="Unplaced"/>
</dbReference>
<keyword evidence="4 10" id="KW-0812">Transmembrane</keyword>
<evidence type="ECO:0000256" key="9">
    <source>
        <dbReference type="ARBA" id="ARBA00023224"/>
    </source>
</evidence>
<dbReference type="GeneID" id="108736253"/>
<evidence type="ECO:0000313" key="11">
    <source>
        <dbReference type="Proteomes" id="UP000192223"/>
    </source>
</evidence>
<evidence type="ECO:0000256" key="3">
    <source>
        <dbReference type="ARBA" id="ARBA00022606"/>
    </source>
</evidence>
<sequence>MMLLITPITDRLYVSHVWVMISSVAIIFFYCHFGNELTTTAAEIPSALYECEWIGCSKSFKTNALIIMERMNKPVYLTIAGISPITLDTFIQICRLGYSIVAVLKRAQ</sequence>
<keyword evidence="7 10" id="KW-0472">Membrane</keyword>
<evidence type="ECO:0000313" key="12">
    <source>
        <dbReference type="RefSeq" id="XP_018324113.1"/>
    </source>
</evidence>
<evidence type="ECO:0000256" key="1">
    <source>
        <dbReference type="ARBA" id="ARBA00004651"/>
    </source>
</evidence>
<keyword evidence="6 10" id="KW-1133">Transmembrane helix</keyword>
<dbReference type="InParanoid" id="A0A1W4WVE1"/>
<keyword evidence="11" id="KW-1185">Reference proteome</keyword>
<gene>
    <name evidence="12" type="primary">LOC108736253</name>
</gene>
<dbReference type="GO" id="GO:0005549">
    <property type="term" value="F:odorant binding"/>
    <property type="evidence" value="ECO:0007669"/>
    <property type="project" value="InterPro"/>
</dbReference>
<dbReference type="Pfam" id="PF02949">
    <property type="entry name" value="7tm_6"/>
    <property type="match status" value="1"/>
</dbReference>